<evidence type="ECO:0000256" key="1">
    <source>
        <dbReference type="ARBA" id="ARBA00007992"/>
    </source>
</evidence>
<comment type="similarity">
    <text evidence="1">Belongs to the paxM FAD-dependent monooxygenase family.</text>
</comment>
<dbReference type="PRINTS" id="PR00420">
    <property type="entry name" value="RNGMNOXGNASE"/>
</dbReference>
<evidence type="ECO:0000256" key="6">
    <source>
        <dbReference type="SAM" id="SignalP"/>
    </source>
</evidence>
<keyword evidence="3" id="KW-0274">FAD</keyword>
<dbReference type="InterPro" id="IPR036188">
    <property type="entry name" value="FAD/NAD-bd_sf"/>
</dbReference>
<dbReference type="Proteomes" id="UP001214628">
    <property type="component" value="Chromosome 4"/>
</dbReference>
<reference evidence="8" key="1">
    <citation type="submission" date="2023-02" db="EMBL/GenBank/DDBJ databases">
        <title>Mating type loci evolution in Malassezia.</title>
        <authorList>
            <person name="Coelho M.A."/>
        </authorList>
    </citation>
    <scope>NUCLEOTIDE SEQUENCE</scope>
    <source>
        <strain evidence="8">CBS 14136</strain>
    </source>
</reference>
<keyword evidence="4" id="KW-0560">Oxidoreductase</keyword>
<name>A0AAF0FD91_9BASI</name>
<evidence type="ECO:0000256" key="4">
    <source>
        <dbReference type="ARBA" id="ARBA00023002"/>
    </source>
</evidence>
<dbReference type="EMBL" id="CP118378">
    <property type="protein sequence ID" value="WFD44096.1"/>
    <property type="molecule type" value="Genomic_DNA"/>
</dbReference>
<dbReference type="Gene3D" id="3.50.50.60">
    <property type="entry name" value="FAD/NAD(P)-binding domain"/>
    <property type="match status" value="1"/>
</dbReference>
<gene>
    <name evidence="8" type="ORF">MPSI1_002761</name>
</gene>
<evidence type="ECO:0000256" key="3">
    <source>
        <dbReference type="ARBA" id="ARBA00022827"/>
    </source>
</evidence>
<proteinExistence type="inferred from homology"/>
<feature type="domain" description="FAD-binding" evidence="7">
    <location>
        <begin position="6"/>
        <end position="337"/>
    </location>
</feature>
<dbReference type="InterPro" id="IPR002938">
    <property type="entry name" value="FAD-bd"/>
</dbReference>
<evidence type="ECO:0000256" key="2">
    <source>
        <dbReference type="ARBA" id="ARBA00022630"/>
    </source>
</evidence>
<keyword evidence="9" id="KW-1185">Reference proteome</keyword>
<evidence type="ECO:0000256" key="5">
    <source>
        <dbReference type="ARBA" id="ARBA00023033"/>
    </source>
</evidence>
<evidence type="ECO:0000259" key="7">
    <source>
        <dbReference type="Pfam" id="PF01494"/>
    </source>
</evidence>
<dbReference type="PANTHER" id="PTHR13789:SF309">
    <property type="entry name" value="PUTATIVE (AFU_ORTHOLOGUE AFUA_6G14510)-RELATED"/>
    <property type="match status" value="1"/>
</dbReference>
<keyword evidence="5" id="KW-0503">Monooxygenase</keyword>
<dbReference type="GO" id="GO:0071949">
    <property type="term" value="F:FAD binding"/>
    <property type="evidence" value="ECO:0007669"/>
    <property type="project" value="InterPro"/>
</dbReference>
<keyword evidence="6" id="KW-0732">Signal</keyword>
<dbReference type="Pfam" id="PF01494">
    <property type="entry name" value="FAD_binding_3"/>
    <property type="match status" value="1"/>
</dbReference>
<dbReference type="PANTHER" id="PTHR13789">
    <property type="entry name" value="MONOOXYGENASE"/>
    <property type="match status" value="1"/>
</dbReference>
<dbReference type="SUPFAM" id="SSF51905">
    <property type="entry name" value="FAD/NAD(P)-binding domain"/>
    <property type="match status" value="1"/>
</dbReference>
<dbReference type="InterPro" id="IPR050493">
    <property type="entry name" value="FAD-dep_Monooxygenase_BioMet"/>
</dbReference>
<evidence type="ECO:0000313" key="9">
    <source>
        <dbReference type="Proteomes" id="UP001214628"/>
    </source>
</evidence>
<keyword evidence="2" id="KW-0285">Flavoprotein</keyword>
<organism evidence="8 9">
    <name type="scientific">Malassezia psittaci</name>
    <dbReference type="NCBI Taxonomy" id="1821823"/>
    <lineage>
        <taxon>Eukaryota</taxon>
        <taxon>Fungi</taxon>
        <taxon>Dikarya</taxon>
        <taxon>Basidiomycota</taxon>
        <taxon>Ustilaginomycotina</taxon>
        <taxon>Malasseziomycetes</taxon>
        <taxon>Malasseziales</taxon>
        <taxon>Malasseziaceae</taxon>
        <taxon>Malassezia</taxon>
    </lineage>
</organism>
<protein>
    <recommendedName>
        <fullName evidence="7">FAD-binding domain-containing protein</fullName>
    </recommendedName>
</protein>
<feature type="chain" id="PRO_5041999316" description="FAD-binding domain-containing protein" evidence="6">
    <location>
        <begin position="21"/>
        <end position="415"/>
    </location>
</feature>
<dbReference type="GO" id="GO:0004497">
    <property type="term" value="F:monooxygenase activity"/>
    <property type="evidence" value="ECO:0007669"/>
    <property type="project" value="UniProtKB-KW"/>
</dbReference>
<feature type="signal peptide" evidence="6">
    <location>
        <begin position="1"/>
        <end position="20"/>
    </location>
</feature>
<accession>A0AAF0FD91</accession>
<dbReference type="AlphaFoldDB" id="A0AAF0FD91"/>
<sequence length="415" mass="45677">MSPPQHVLIVGAGLAGPCLALSLARNNIPSTIFEIRSGPSSAGGSITLGPNALHILDKYAGIYHAITQTGFTYQYMGAYAEDGEKFGDIKVGEDHSIQGRYPAIRIMRSALQAHLLDAVKQHPGSITLKYDAHINRIQETSDGVSIHFNDNTVAYGDILIGADGVHSKVREHVLGDTASSPTFNQLCIVNGFLPTSAAKIPNPSFSFPAFMFTRNGMFMAIPVDAKAEQLAWAIVMPTTEDHTRAEWHALERSGELARKAKAEYDDILVQPVRSLLDSADDKSAKIWPVYSIGDIRTWHTDRICLIGDAAHAMPPNGLGSSLAFEDAAILTRFLIETDDSSSSLRGIFQNFERLRRARITQVREGAKVGTAFSTRTGALGWWLKRWGFRLYFWFKSGVLEHNKESTYDVDNVLLE</sequence>
<evidence type="ECO:0000313" key="8">
    <source>
        <dbReference type="EMBL" id="WFD44096.1"/>
    </source>
</evidence>